<dbReference type="InterPro" id="IPR042099">
    <property type="entry name" value="ANL_N_sf"/>
</dbReference>
<dbReference type="Pfam" id="PF13193">
    <property type="entry name" value="AMP-binding_C"/>
    <property type="match status" value="1"/>
</dbReference>
<sequence>MSCLYERFRLVAQQFHDKTALIDGDECYTYGQLLSLIELWCKQIVLICQTQRPRVALLTDSLLHSFTVSVAIAKLDGACIPTNAQMLAPQLLAGWNATDVNLVVYDRSVSAKVHSLALPFGIIATDALAIPTGNIPANHNTYANNIEFTQDDCHASEALSSLVQEAIDNDFLITLSSGSTGDPKPIVVSQSVKLARAQQTWDLYHLTSDDVVLCASPFFHSLGQRLSFVPLLLGATLVRLAPFTPKQWLVLVEQHAVSFVISVSSHLYALKDELLDNAIALKSLKTIVTSSAPIDAAFKEKIFDAIGCDFHEIYGATEIAVATNLAPCDAKFKFNTVGYPCEAIDVQILNSNLCVCGINEVGEIAVRSPLAFSGYYHKPELTLAAWHGDYFLTGDLGKLDSEGFLTYVGRKKDVIISGGINIYPKDIEAVLSTHERVLEVAVIGVDDQLLGEVIVAICIVKDADRLEPQLRALTNRSLAPFQRPLKYFFPEKLPLTATGKVSKKLLREQYNSLNNGWTAVLETMLYGRKG</sequence>
<proteinExistence type="inferred from homology"/>
<dbReference type="InterPro" id="IPR020845">
    <property type="entry name" value="AMP-binding_CS"/>
</dbReference>
<dbReference type="Gene3D" id="3.40.50.12780">
    <property type="entry name" value="N-terminal domain of ligase-like"/>
    <property type="match status" value="1"/>
</dbReference>
<dbReference type="Pfam" id="PF00501">
    <property type="entry name" value="AMP-binding"/>
    <property type="match status" value="1"/>
</dbReference>
<evidence type="ECO:0000313" key="5">
    <source>
        <dbReference type="EMBL" id="MDT3278765.1"/>
    </source>
</evidence>
<accession>A0ABU3FTQ9</accession>
<dbReference type="CDD" id="cd04433">
    <property type="entry name" value="AFD_class_I"/>
    <property type="match status" value="1"/>
</dbReference>
<evidence type="ECO:0000256" key="1">
    <source>
        <dbReference type="ARBA" id="ARBA00006432"/>
    </source>
</evidence>
<organism evidence="5 6">
    <name type="scientific">Shewanella scandinavica</name>
    <dbReference type="NCBI Taxonomy" id="3063538"/>
    <lineage>
        <taxon>Bacteria</taxon>
        <taxon>Pseudomonadati</taxon>
        <taxon>Pseudomonadota</taxon>
        <taxon>Gammaproteobacteria</taxon>
        <taxon>Alteromonadales</taxon>
        <taxon>Shewanellaceae</taxon>
        <taxon>Shewanella</taxon>
    </lineage>
</organism>
<dbReference type="RefSeq" id="WP_311897850.1">
    <property type="nucleotide sequence ID" value="NZ_JAUOES010000001.1"/>
</dbReference>
<comment type="similarity">
    <text evidence="1">Belongs to the ATP-dependent AMP-binding enzyme family.</text>
</comment>
<protein>
    <submittedName>
        <fullName evidence="5">Class I adenylate-forming enzyme family protein</fullName>
    </submittedName>
</protein>
<dbReference type="InterPro" id="IPR045851">
    <property type="entry name" value="AMP-bd_C_sf"/>
</dbReference>
<dbReference type="Gene3D" id="3.30.300.30">
    <property type="match status" value="1"/>
</dbReference>
<dbReference type="SUPFAM" id="SSF56801">
    <property type="entry name" value="Acetyl-CoA synthetase-like"/>
    <property type="match status" value="1"/>
</dbReference>
<evidence type="ECO:0000259" key="4">
    <source>
        <dbReference type="Pfam" id="PF13193"/>
    </source>
</evidence>
<feature type="domain" description="AMP-dependent synthetase/ligase" evidence="3">
    <location>
        <begin position="10"/>
        <end position="376"/>
    </location>
</feature>
<keyword evidence="6" id="KW-1185">Reference proteome</keyword>
<dbReference type="PROSITE" id="PS00455">
    <property type="entry name" value="AMP_BINDING"/>
    <property type="match status" value="1"/>
</dbReference>
<evidence type="ECO:0000256" key="2">
    <source>
        <dbReference type="ARBA" id="ARBA00022598"/>
    </source>
</evidence>
<comment type="caution">
    <text evidence="5">The sequence shown here is derived from an EMBL/GenBank/DDBJ whole genome shotgun (WGS) entry which is preliminary data.</text>
</comment>
<name>A0ABU3FTQ9_9GAMM</name>
<evidence type="ECO:0000259" key="3">
    <source>
        <dbReference type="Pfam" id="PF00501"/>
    </source>
</evidence>
<feature type="domain" description="AMP-binding enzyme C-terminal" evidence="4">
    <location>
        <begin position="427"/>
        <end position="500"/>
    </location>
</feature>
<dbReference type="PANTHER" id="PTHR43201">
    <property type="entry name" value="ACYL-COA SYNTHETASE"/>
    <property type="match status" value="1"/>
</dbReference>
<gene>
    <name evidence="5" type="ORF">Q4Q50_00375</name>
</gene>
<dbReference type="Proteomes" id="UP001249505">
    <property type="component" value="Unassembled WGS sequence"/>
</dbReference>
<keyword evidence="2" id="KW-0436">Ligase</keyword>
<dbReference type="PANTHER" id="PTHR43201:SF5">
    <property type="entry name" value="MEDIUM-CHAIN ACYL-COA LIGASE ACSF2, MITOCHONDRIAL"/>
    <property type="match status" value="1"/>
</dbReference>
<reference evidence="5 6" key="1">
    <citation type="submission" date="2023-07" db="EMBL/GenBank/DDBJ databases">
        <title>Novel Shewanella species isolated from Baltic Sea sediments.</title>
        <authorList>
            <person name="Martin-Rodriguez A.J."/>
        </authorList>
    </citation>
    <scope>NUCLEOTIDE SEQUENCE [LARGE SCALE GENOMIC DNA]</scope>
    <source>
        <strain evidence="5 6">SP2S1-2</strain>
    </source>
</reference>
<dbReference type="InterPro" id="IPR000873">
    <property type="entry name" value="AMP-dep_synth/lig_dom"/>
</dbReference>
<dbReference type="InterPro" id="IPR025110">
    <property type="entry name" value="AMP-bd_C"/>
</dbReference>
<dbReference type="EMBL" id="JAUOES010000001">
    <property type="protein sequence ID" value="MDT3278765.1"/>
    <property type="molecule type" value="Genomic_DNA"/>
</dbReference>
<evidence type="ECO:0000313" key="6">
    <source>
        <dbReference type="Proteomes" id="UP001249505"/>
    </source>
</evidence>